<dbReference type="Gene3D" id="2.60.40.1510">
    <property type="entry name" value="ntegrin, alpha v. Chain A, domain 3"/>
    <property type="match status" value="1"/>
</dbReference>
<evidence type="ECO:0000256" key="22">
    <source>
        <dbReference type="ARBA" id="ARBA00023170"/>
    </source>
</evidence>
<dbReference type="PANTHER" id="PTHR10082">
    <property type="entry name" value="INTEGRIN BETA SUBUNIT"/>
    <property type="match status" value="1"/>
</dbReference>
<dbReference type="GO" id="GO:0007229">
    <property type="term" value="P:integrin-mediated signaling pathway"/>
    <property type="evidence" value="ECO:0007669"/>
    <property type="project" value="UniProtKB-KW"/>
</dbReference>
<dbReference type="PRINTS" id="PR01186">
    <property type="entry name" value="INTEGRINB"/>
</dbReference>
<evidence type="ECO:0000256" key="4">
    <source>
        <dbReference type="ARBA" id="ARBA00004510"/>
    </source>
</evidence>
<dbReference type="GO" id="GO:0098639">
    <property type="term" value="F:collagen binding involved in cell-matrix adhesion"/>
    <property type="evidence" value="ECO:0007669"/>
    <property type="project" value="TreeGrafter"/>
</dbReference>
<evidence type="ECO:0000256" key="5">
    <source>
        <dbReference type="ARBA" id="ARBA00007449"/>
    </source>
</evidence>
<dbReference type="PROSITE" id="PS00243">
    <property type="entry name" value="I_EGF_1"/>
    <property type="match status" value="1"/>
</dbReference>
<dbReference type="FunFam" id="2.10.25.10:FF:000043">
    <property type="entry name" value="Integrin beta"/>
    <property type="match status" value="1"/>
</dbReference>
<keyword evidence="11" id="KW-0479">Metal-binding</keyword>
<feature type="domain" description="Integrin beta subunit tail" evidence="30">
    <location>
        <begin position="954"/>
        <end position="1032"/>
    </location>
</feature>
<dbReference type="GO" id="GO:0005178">
    <property type="term" value="F:integrin binding"/>
    <property type="evidence" value="ECO:0007669"/>
    <property type="project" value="TreeGrafter"/>
</dbReference>
<evidence type="ECO:0000256" key="24">
    <source>
        <dbReference type="ARBA" id="ARBA00023273"/>
    </source>
</evidence>
<evidence type="ECO:0000259" key="29">
    <source>
        <dbReference type="SMART" id="SM01241"/>
    </source>
</evidence>
<dbReference type="GO" id="GO:0005925">
    <property type="term" value="C:focal adhesion"/>
    <property type="evidence" value="ECO:0007669"/>
    <property type="project" value="TreeGrafter"/>
</dbReference>
<dbReference type="GO" id="GO:0007517">
    <property type="term" value="P:muscle organ development"/>
    <property type="evidence" value="ECO:0007669"/>
    <property type="project" value="UniProtKB-KW"/>
</dbReference>
<dbReference type="InterPro" id="IPR036465">
    <property type="entry name" value="vWFA_dom_sf"/>
</dbReference>
<evidence type="ECO:0000313" key="32">
    <source>
        <dbReference type="Proteomes" id="UP000694388"/>
    </source>
</evidence>
<evidence type="ECO:0000256" key="13">
    <source>
        <dbReference type="ARBA" id="ARBA00022737"/>
    </source>
</evidence>
<dbReference type="Gene3D" id="3.40.50.410">
    <property type="entry name" value="von Willebrand factor, type A domain"/>
    <property type="match status" value="1"/>
</dbReference>
<keyword evidence="16 25" id="KW-0130">Cell adhesion</keyword>
<evidence type="ECO:0000256" key="2">
    <source>
        <dbReference type="ARBA" id="ARBA00004223"/>
    </source>
</evidence>
<dbReference type="SMART" id="SM00187">
    <property type="entry name" value="INB"/>
    <property type="match status" value="1"/>
</dbReference>
<dbReference type="GO" id="GO:0009986">
    <property type="term" value="C:cell surface"/>
    <property type="evidence" value="ECO:0007669"/>
    <property type="project" value="TreeGrafter"/>
</dbReference>
<dbReference type="InterPro" id="IPR032695">
    <property type="entry name" value="Integrin_dom_sf"/>
</dbReference>
<evidence type="ECO:0000259" key="30">
    <source>
        <dbReference type="SMART" id="SM01242"/>
    </source>
</evidence>
<accession>A0A8C4QRM0</accession>
<dbReference type="Ensembl" id="ENSEBUT00000020090.1">
    <property type="protein sequence ID" value="ENSEBUP00000019513.1"/>
    <property type="gene ID" value="ENSEBUG00000012076.1"/>
</dbReference>
<dbReference type="PROSITE" id="PS52047">
    <property type="entry name" value="I_EGF_2"/>
    <property type="match status" value="2"/>
</dbReference>
<organism evidence="31 32">
    <name type="scientific">Eptatretus burgeri</name>
    <name type="common">Inshore hagfish</name>
    <dbReference type="NCBI Taxonomy" id="7764"/>
    <lineage>
        <taxon>Eukaryota</taxon>
        <taxon>Metazoa</taxon>
        <taxon>Chordata</taxon>
        <taxon>Craniata</taxon>
        <taxon>Vertebrata</taxon>
        <taxon>Cyclostomata</taxon>
        <taxon>Myxini</taxon>
        <taxon>Myxiniformes</taxon>
        <taxon>Myxinidae</taxon>
        <taxon>Eptatretinae</taxon>
        <taxon>Eptatretus</taxon>
    </lineage>
</organism>
<evidence type="ECO:0000256" key="18">
    <source>
        <dbReference type="ARBA" id="ARBA00022989"/>
    </source>
</evidence>
<dbReference type="GO" id="GO:0098609">
    <property type="term" value="P:cell-cell adhesion"/>
    <property type="evidence" value="ECO:0007669"/>
    <property type="project" value="TreeGrafter"/>
</dbReference>
<dbReference type="FunFam" id="3.40.50.410:FF:000002">
    <property type="entry name" value="Integrin beta"/>
    <property type="match status" value="1"/>
</dbReference>
<dbReference type="FunFam" id="2.10.25.10:FF:000075">
    <property type="entry name" value="Integrin beta"/>
    <property type="match status" value="1"/>
</dbReference>
<keyword evidence="14" id="KW-0106">Calcium</keyword>
<keyword evidence="9" id="KW-0597">Phosphoprotein</keyword>
<keyword evidence="24" id="KW-0966">Cell projection</keyword>
<evidence type="ECO:0000256" key="11">
    <source>
        <dbReference type="ARBA" id="ARBA00022723"/>
    </source>
</evidence>
<dbReference type="InterPro" id="IPR014836">
    <property type="entry name" value="Integrin_bsu_cyt_dom"/>
</dbReference>
<dbReference type="SMART" id="SM01241">
    <property type="entry name" value="Integrin_b_cyt"/>
    <property type="match status" value="1"/>
</dbReference>
<dbReference type="InterPro" id="IPR015812">
    <property type="entry name" value="Integrin_bsu"/>
</dbReference>
<dbReference type="Pfam" id="PF08725">
    <property type="entry name" value="Integrin_b_cyt"/>
    <property type="match status" value="1"/>
</dbReference>
<keyword evidence="20 27" id="KW-0472">Membrane</keyword>
<evidence type="ECO:0000256" key="12">
    <source>
        <dbReference type="ARBA" id="ARBA00022729"/>
    </source>
</evidence>
<dbReference type="Pfam" id="PF07965">
    <property type="entry name" value="Integrin_B_tail"/>
    <property type="match status" value="1"/>
</dbReference>
<keyword evidence="22" id="KW-0675">Receptor</keyword>
<evidence type="ECO:0000256" key="9">
    <source>
        <dbReference type="ARBA" id="ARBA00022553"/>
    </source>
</evidence>
<evidence type="ECO:0000256" key="16">
    <source>
        <dbReference type="ARBA" id="ARBA00022889"/>
    </source>
</evidence>
<dbReference type="SUPFAM" id="SSF53300">
    <property type="entry name" value="vWA-like"/>
    <property type="match status" value="1"/>
</dbReference>
<feature type="compositionally biased region" description="Basic and acidic residues" evidence="26">
    <location>
        <begin position="401"/>
        <end position="410"/>
    </location>
</feature>
<comment type="subcellular location">
    <subcellularLocation>
        <location evidence="25">Cell membrane</location>
        <topology evidence="25">Single-pass type I membrane protein</topology>
    </subcellularLocation>
    <subcellularLocation>
        <location evidence="3">Cell projection</location>
        <location evidence="3">Invadopodium membrane</location>
        <topology evidence="3">Single-pass type I membrane protein</topology>
    </subcellularLocation>
    <subcellularLocation>
        <location evidence="4">Cell projection</location>
        <location evidence="4">Lamellipodium</location>
    </subcellularLocation>
    <subcellularLocation>
        <location evidence="1">Cell projection</location>
        <location evidence="1">Ruffle membrane</location>
        <topology evidence="1">Single-pass type I membrane protein</topology>
    </subcellularLocation>
    <subcellularLocation>
        <location evidence="2">Melanosome</location>
    </subcellularLocation>
</comment>
<dbReference type="Pfam" id="PF23105">
    <property type="entry name" value="EGF_integrin"/>
    <property type="match status" value="1"/>
</dbReference>
<dbReference type="GO" id="GO:0008305">
    <property type="term" value="C:integrin complex"/>
    <property type="evidence" value="ECO:0007669"/>
    <property type="project" value="TreeGrafter"/>
</dbReference>
<dbReference type="GO" id="GO:0032587">
    <property type="term" value="C:ruffle membrane"/>
    <property type="evidence" value="ECO:0007669"/>
    <property type="project" value="UniProtKB-SubCell"/>
</dbReference>
<keyword evidence="19 25" id="KW-0401">Integrin</keyword>
<dbReference type="Pfam" id="PF18372">
    <property type="entry name" value="I-EGF_1"/>
    <property type="match status" value="1"/>
</dbReference>
<keyword evidence="8" id="KW-0517">Myogenesis</keyword>
<reference evidence="31" key="1">
    <citation type="submission" date="2025-08" db="UniProtKB">
        <authorList>
            <consortium name="Ensembl"/>
        </authorList>
    </citation>
    <scope>IDENTIFICATION</scope>
</reference>
<protein>
    <recommendedName>
        <fullName evidence="25">Integrin beta</fullName>
    </recommendedName>
</protein>
<keyword evidence="21" id="KW-1015">Disulfide bond</keyword>
<feature type="transmembrane region" description="Helical" evidence="27">
    <location>
        <begin position="1033"/>
        <end position="1055"/>
    </location>
</feature>
<dbReference type="SUPFAM" id="SSF69179">
    <property type="entry name" value="Integrin domains"/>
    <property type="match status" value="1"/>
</dbReference>
<evidence type="ECO:0000313" key="31">
    <source>
        <dbReference type="Ensembl" id="ENSEBUP00000019513.1"/>
    </source>
</evidence>
<evidence type="ECO:0000256" key="6">
    <source>
        <dbReference type="ARBA" id="ARBA00022475"/>
    </source>
</evidence>
<comment type="similarity">
    <text evidence="5 25">Belongs to the integrin beta chain family.</text>
</comment>
<dbReference type="GO" id="GO:0033627">
    <property type="term" value="P:cell adhesion mediated by integrin"/>
    <property type="evidence" value="ECO:0007669"/>
    <property type="project" value="TreeGrafter"/>
</dbReference>
<evidence type="ECO:0000256" key="26">
    <source>
        <dbReference type="SAM" id="MobiDB-lite"/>
    </source>
</evidence>
<dbReference type="GO" id="GO:0019901">
    <property type="term" value="F:protein kinase binding"/>
    <property type="evidence" value="ECO:0007669"/>
    <property type="project" value="TreeGrafter"/>
</dbReference>
<dbReference type="FunFam" id="2.10.25.10:FF:000155">
    <property type="entry name" value="Integrin beta"/>
    <property type="match status" value="1"/>
</dbReference>
<evidence type="ECO:0000256" key="27">
    <source>
        <dbReference type="SAM" id="Phobius"/>
    </source>
</evidence>
<evidence type="ECO:0000256" key="21">
    <source>
        <dbReference type="ARBA" id="ARBA00023157"/>
    </source>
</evidence>
<keyword evidence="17" id="KW-0965">Cell junction</keyword>
<evidence type="ECO:0000256" key="7">
    <source>
        <dbReference type="ARBA" id="ARBA00022536"/>
    </source>
</evidence>
<sequence>MSTSNDESKALLQVDYSENYSCSYQHEIQSAHWKQQVTLFTAALWHSGELHSMVIASDNLMHAKETLVAYISRILDELPLTVTTVSLWSDGPASQFKNHYVAAGMHALEQYHGIEIHCNVFATSHGKGPVDGIGGSMKRKVWTGVKARKFLITNASSFVEAASADDASKVKVLEMAESEITQRNEFLNLAHVFSNAPAIQGISGAHYLKISIGRTVSFTMSKDADCAADEESGQNDDPDVEVKDWCLVEYDNDPPPNAPAIQGISGAHYLKISGGRAVSYTMSKDADSAADEESGQNDDPDAEVKDWCLVEYDNELFPGEVVSKIGEDYEVSVVVKSGGYWKRPTKEDKIFYTKDTIKKWLENFTGKGEANSARCNYVSNLLERGCPKDKIENPRGSTTVEKGDKLSSRKTGEKFQLKNIVQISPQAVRLKLRSGEPQKINLTFRRAEDYPIDVYYLLDLSYSMNDDLQNLKHLGTELQKSMKNITSDLQIGFGSFVDKTVMPYISTTPKKLKNPCGSPFENDCTSPFSYRNVLPLTNNGSKFNELVRSLKISGNLDSPEGGFDAIMQAVVCEDKIKWRNVTRLLVFSTDAGFHFAGDGKLGGIVLPNDGHCHLNNEGFYTKSDYFDYPSVAHLIQKLSEKNIQPIFAVTREIKYVYEALSDLIPKSAVGELSSNSSNVIQLIKSAYHALTSEVILEHSKVPDGITLHYKSYCKGGDVHTGDDGRKCSNIQIGDEVKFEIEVTTSDCPNKGKEVSLVIKPLGFNEKVVVNLEFICECDCHKHGEQNSLDCHHGNGTLECGACRCHSGRIGRNCECSSDEVNSDDIEASCKRDNTSTVVCSNRGDCVCGECVCYQREESKEVVSGKLCECDNFSCDRHGGEICGGKGTCECSKCVCIANYTGSACDCSLNTATCLAANNKTCNNKGVCKCGVCHCNDSKYQGQTCEVCPTCPGACEEHKDCVQCKQFQTGPKAKDCDQVCLLKVEQVDFHEQFQGQQKCKAKDENNCWFFFTFNKDDGTVKVLKEPECPTEPNVLAIIAGVVIGIVFIGLALLIIWKLLMTIHDRREFAKFEKERTNAKWDSADNPIYKSAVTTVVNPKYEGK</sequence>
<feature type="region of interest" description="Disordered" evidence="26">
    <location>
        <begin position="388"/>
        <end position="410"/>
    </location>
</feature>
<dbReference type="InterPro" id="IPR012896">
    <property type="entry name" value="Integrin_bsu_tail"/>
</dbReference>
<dbReference type="GO" id="GO:0016477">
    <property type="term" value="P:cell migration"/>
    <property type="evidence" value="ECO:0007669"/>
    <property type="project" value="TreeGrafter"/>
</dbReference>
<dbReference type="PANTHER" id="PTHR10082:SF28">
    <property type="entry name" value="INTEGRIN BETA-1"/>
    <property type="match status" value="1"/>
</dbReference>
<keyword evidence="13" id="KW-0677">Repeat</keyword>
<keyword evidence="18 27" id="KW-1133">Transmembrane helix</keyword>
<dbReference type="GO" id="GO:0045202">
    <property type="term" value="C:synapse"/>
    <property type="evidence" value="ECO:0007669"/>
    <property type="project" value="TreeGrafter"/>
</dbReference>
<dbReference type="GO" id="GO:0019960">
    <property type="term" value="F:C-X3-C chemokine binding"/>
    <property type="evidence" value="ECO:0007669"/>
    <property type="project" value="TreeGrafter"/>
</dbReference>
<keyword evidence="23" id="KW-0325">Glycoprotein</keyword>
<evidence type="ECO:0000256" key="17">
    <source>
        <dbReference type="ARBA" id="ARBA00022949"/>
    </source>
</evidence>
<keyword evidence="6" id="KW-1003">Cell membrane</keyword>
<dbReference type="SUPFAM" id="SSF57196">
    <property type="entry name" value="EGF/Laminin"/>
    <property type="match status" value="2"/>
</dbReference>
<dbReference type="Gene3D" id="1.20.5.100">
    <property type="entry name" value="Cytochrome c1, transmembrane anchor, C-terminal"/>
    <property type="match status" value="1"/>
</dbReference>
<dbReference type="InterPro" id="IPR002369">
    <property type="entry name" value="Integrin_bsu_VWA"/>
</dbReference>
<feature type="domain" description="Integrin beta subunit VWA" evidence="28">
    <location>
        <begin position="361"/>
        <end position="777"/>
    </location>
</feature>
<dbReference type="GO" id="GO:0001968">
    <property type="term" value="F:fibronectin binding"/>
    <property type="evidence" value="ECO:0007669"/>
    <property type="project" value="TreeGrafter"/>
</dbReference>
<dbReference type="SMART" id="SM01242">
    <property type="entry name" value="Integrin_B_tail"/>
    <property type="match status" value="1"/>
</dbReference>
<keyword evidence="32" id="KW-1185">Reference proteome</keyword>
<evidence type="ECO:0000256" key="20">
    <source>
        <dbReference type="ARBA" id="ARBA00023136"/>
    </source>
</evidence>
<evidence type="ECO:0000256" key="19">
    <source>
        <dbReference type="ARBA" id="ARBA00023037"/>
    </source>
</evidence>
<evidence type="ECO:0000256" key="25">
    <source>
        <dbReference type="RuleBase" id="RU000633"/>
    </source>
</evidence>
<dbReference type="Gene3D" id="2.10.25.10">
    <property type="entry name" value="Laminin"/>
    <property type="match status" value="4"/>
</dbReference>
<keyword evidence="15" id="KW-0460">Magnesium</keyword>
<evidence type="ECO:0000256" key="14">
    <source>
        <dbReference type="ARBA" id="ARBA00022837"/>
    </source>
</evidence>
<dbReference type="GO" id="GO:0042470">
    <property type="term" value="C:melanosome"/>
    <property type="evidence" value="ECO:0007669"/>
    <property type="project" value="UniProtKB-SubCell"/>
</dbReference>
<dbReference type="Pfam" id="PF00362">
    <property type="entry name" value="Integrin_beta"/>
    <property type="match status" value="1"/>
</dbReference>
<evidence type="ECO:0000256" key="3">
    <source>
        <dbReference type="ARBA" id="ARBA00004297"/>
    </source>
</evidence>
<evidence type="ECO:0000256" key="15">
    <source>
        <dbReference type="ARBA" id="ARBA00022842"/>
    </source>
</evidence>
<dbReference type="GO" id="GO:0030027">
    <property type="term" value="C:lamellipodium"/>
    <property type="evidence" value="ECO:0007669"/>
    <property type="project" value="UniProtKB-SubCell"/>
</dbReference>
<dbReference type="FunFam" id="1.20.5.100:FF:000002">
    <property type="entry name" value="Integrin beta"/>
    <property type="match status" value="1"/>
</dbReference>
<dbReference type="InterPro" id="IPR036349">
    <property type="entry name" value="Integrin_bsu_tail_dom_sf"/>
</dbReference>
<keyword evidence="10 25" id="KW-0812">Transmembrane</keyword>
<proteinExistence type="inferred from homology"/>
<dbReference type="InterPro" id="IPR057073">
    <property type="entry name" value="EGF_integrin_2"/>
</dbReference>
<feature type="domain" description="Integrin beta subunit cytoplasmic" evidence="29">
    <location>
        <begin position="1056"/>
        <end position="1102"/>
    </location>
</feature>
<evidence type="ECO:0000259" key="28">
    <source>
        <dbReference type="SMART" id="SM00187"/>
    </source>
</evidence>
<evidence type="ECO:0000256" key="8">
    <source>
        <dbReference type="ARBA" id="ARBA00022541"/>
    </source>
</evidence>
<dbReference type="GO" id="GO:0046872">
    <property type="term" value="F:metal ion binding"/>
    <property type="evidence" value="ECO:0007669"/>
    <property type="project" value="UniProtKB-KW"/>
</dbReference>
<reference evidence="31" key="2">
    <citation type="submission" date="2025-09" db="UniProtKB">
        <authorList>
            <consortium name="Ensembl"/>
        </authorList>
    </citation>
    <scope>IDENTIFICATION</scope>
</reference>
<keyword evidence="7" id="KW-0245">EGF-like domain</keyword>
<dbReference type="Proteomes" id="UP000694388">
    <property type="component" value="Unplaced"/>
</dbReference>
<evidence type="ECO:0000256" key="1">
    <source>
        <dbReference type="ARBA" id="ARBA00004199"/>
    </source>
</evidence>
<dbReference type="GO" id="GO:0043236">
    <property type="term" value="F:laminin binding"/>
    <property type="evidence" value="ECO:0007669"/>
    <property type="project" value="TreeGrafter"/>
</dbReference>
<dbReference type="SUPFAM" id="SSF69687">
    <property type="entry name" value="Integrin beta tail domain"/>
    <property type="match status" value="1"/>
</dbReference>
<dbReference type="AlphaFoldDB" id="A0A8C4QRM0"/>
<evidence type="ECO:0000256" key="23">
    <source>
        <dbReference type="ARBA" id="ARBA00023180"/>
    </source>
</evidence>
<keyword evidence="12" id="KW-0732">Signal</keyword>
<name>A0A8C4QRM0_EPTBU</name>
<dbReference type="InterPro" id="IPR040622">
    <property type="entry name" value="EGF_integrin_1"/>
</dbReference>
<dbReference type="Gene3D" id="4.10.1240.30">
    <property type="match status" value="1"/>
</dbReference>
<evidence type="ECO:0000256" key="10">
    <source>
        <dbReference type="ARBA" id="ARBA00022692"/>
    </source>
</evidence>
<dbReference type="InterPro" id="IPR057243">
    <property type="entry name" value="Integrin_I-EGF_CS"/>
</dbReference>
<dbReference type="GeneTree" id="ENSGT01150000286983"/>